<dbReference type="AlphaFoldDB" id="A0A7X7R8D5"/>
<accession>A0A7X7R8D5</accession>
<dbReference type="CDD" id="cd16343">
    <property type="entry name" value="LMWPTP"/>
    <property type="match status" value="1"/>
</dbReference>
<feature type="active site" description="Nucleophile" evidence="5">
    <location>
        <position position="8"/>
    </location>
</feature>
<dbReference type="EC" id="3.1.3.48" evidence="2"/>
<feature type="active site" evidence="5">
    <location>
        <position position="14"/>
    </location>
</feature>
<evidence type="ECO:0000256" key="5">
    <source>
        <dbReference type="PIRSR" id="PIRSR617867-1"/>
    </source>
</evidence>
<dbReference type="InterPro" id="IPR050438">
    <property type="entry name" value="LMW_PTPase"/>
</dbReference>
<evidence type="ECO:0000259" key="6">
    <source>
        <dbReference type="SMART" id="SM00226"/>
    </source>
</evidence>
<name>A0A7X7R8D5_9RHOO</name>
<evidence type="ECO:0000313" key="7">
    <source>
        <dbReference type="EMBL" id="NLF54642.1"/>
    </source>
</evidence>
<evidence type="ECO:0000256" key="3">
    <source>
        <dbReference type="ARBA" id="ARBA00022801"/>
    </source>
</evidence>
<dbReference type="SMART" id="SM00226">
    <property type="entry name" value="LMWPc"/>
    <property type="match status" value="1"/>
</dbReference>
<sequence>MKRVLFVCTGNICRSPTAEGVARHFIETGGLQHLVEVDSAATYGYHVGEPPDPRAVQAAAKRGYDLSGLRARKLMAQDYQRFDLLLAMDHGHLKIMKSACPEVYRPRVDLFLRYAPDSEFDEVPDPYYGGAKGFDLVLDLCEHAVTGLLDHLAHAR</sequence>
<dbReference type="FunFam" id="3.40.50.2300:FF:000113">
    <property type="entry name" value="Low molecular weight protein-tyrosine-phosphatase"/>
    <property type="match status" value="1"/>
</dbReference>
<reference evidence="7 8" key="1">
    <citation type="journal article" date="2020" name="Biotechnol. Biofuels">
        <title>New insights from the biogas microbiome by comprehensive genome-resolved metagenomics of nearly 1600 species originating from multiple anaerobic digesters.</title>
        <authorList>
            <person name="Campanaro S."/>
            <person name="Treu L."/>
            <person name="Rodriguez-R L.M."/>
            <person name="Kovalovszki A."/>
            <person name="Ziels R.M."/>
            <person name="Maus I."/>
            <person name="Zhu X."/>
            <person name="Kougias P.G."/>
            <person name="Basile A."/>
            <person name="Luo G."/>
            <person name="Schluter A."/>
            <person name="Konstantinidis K.T."/>
            <person name="Angelidaki I."/>
        </authorList>
    </citation>
    <scope>NUCLEOTIDE SEQUENCE [LARGE SCALE GENOMIC DNA]</scope>
    <source>
        <strain evidence="7">AS06rmzACSIP_256</strain>
    </source>
</reference>
<feature type="domain" description="Phosphotyrosine protein phosphatase I" evidence="6">
    <location>
        <begin position="2"/>
        <end position="151"/>
    </location>
</feature>
<dbReference type="GO" id="GO:0004725">
    <property type="term" value="F:protein tyrosine phosphatase activity"/>
    <property type="evidence" value="ECO:0007669"/>
    <property type="project" value="UniProtKB-EC"/>
</dbReference>
<dbReference type="InterPro" id="IPR023485">
    <property type="entry name" value="Ptyr_pPase"/>
</dbReference>
<dbReference type="OrthoDB" id="9784339at2"/>
<evidence type="ECO:0000256" key="2">
    <source>
        <dbReference type="ARBA" id="ARBA00013064"/>
    </source>
</evidence>
<dbReference type="EMBL" id="JAAYYV010000249">
    <property type="protein sequence ID" value="NLF54642.1"/>
    <property type="molecule type" value="Genomic_DNA"/>
</dbReference>
<dbReference type="PANTHER" id="PTHR11717:SF7">
    <property type="entry name" value="LOW MOLECULAR WEIGHT PHOSPHOTYROSINE PROTEIN PHOSPHATASE"/>
    <property type="match status" value="1"/>
</dbReference>
<keyword evidence="3" id="KW-0378">Hydrolase</keyword>
<dbReference type="SUPFAM" id="SSF52788">
    <property type="entry name" value="Phosphotyrosine protein phosphatases I"/>
    <property type="match status" value="1"/>
</dbReference>
<protein>
    <recommendedName>
        <fullName evidence="2">protein-tyrosine-phosphatase</fullName>
        <ecNumber evidence="2">3.1.3.48</ecNumber>
    </recommendedName>
</protein>
<evidence type="ECO:0000256" key="1">
    <source>
        <dbReference type="ARBA" id="ARBA00011063"/>
    </source>
</evidence>
<dbReference type="Proteomes" id="UP000536534">
    <property type="component" value="Unassembled WGS sequence"/>
</dbReference>
<comment type="caution">
    <text evidence="7">The sequence shown here is derived from an EMBL/GenBank/DDBJ whole genome shotgun (WGS) entry which is preliminary data.</text>
</comment>
<dbReference type="InterPro" id="IPR017867">
    <property type="entry name" value="Tyr_phospatase_low_mol_wt"/>
</dbReference>
<gene>
    <name evidence="7" type="ORF">GX576_09675</name>
</gene>
<dbReference type="InterPro" id="IPR036196">
    <property type="entry name" value="Ptyr_pPase_sf"/>
</dbReference>
<dbReference type="PRINTS" id="PR00719">
    <property type="entry name" value="LMWPTPASE"/>
</dbReference>
<organism evidence="7 8">
    <name type="scientific">Thauera phenolivorans</name>
    <dbReference type="NCBI Taxonomy" id="1792543"/>
    <lineage>
        <taxon>Bacteria</taxon>
        <taxon>Pseudomonadati</taxon>
        <taxon>Pseudomonadota</taxon>
        <taxon>Betaproteobacteria</taxon>
        <taxon>Rhodocyclales</taxon>
        <taxon>Zoogloeaceae</taxon>
        <taxon>Thauera</taxon>
    </lineage>
</organism>
<keyword evidence="4" id="KW-0904">Protein phosphatase</keyword>
<evidence type="ECO:0000256" key="4">
    <source>
        <dbReference type="ARBA" id="ARBA00022912"/>
    </source>
</evidence>
<dbReference type="Pfam" id="PF01451">
    <property type="entry name" value="LMWPc"/>
    <property type="match status" value="1"/>
</dbReference>
<dbReference type="PANTHER" id="PTHR11717">
    <property type="entry name" value="LOW MOLECULAR WEIGHT PROTEIN TYROSINE PHOSPHATASE"/>
    <property type="match status" value="1"/>
</dbReference>
<comment type="similarity">
    <text evidence="1">Belongs to the low molecular weight phosphotyrosine protein phosphatase family.</text>
</comment>
<feature type="active site" description="Proton donor" evidence="5">
    <location>
        <position position="125"/>
    </location>
</feature>
<proteinExistence type="inferred from homology"/>
<dbReference type="RefSeq" id="WP_068805371.1">
    <property type="nucleotide sequence ID" value="NZ_MBFM01000002.1"/>
</dbReference>
<dbReference type="Gene3D" id="3.40.50.2300">
    <property type="match status" value="1"/>
</dbReference>
<evidence type="ECO:0000313" key="8">
    <source>
        <dbReference type="Proteomes" id="UP000536534"/>
    </source>
</evidence>